<keyword evidence="2" id="KW-1185">Reference proteome</keyword>
<proteinExistence type="predicted"/>
<dbReference type="EMBL" id="CM037153">
    <property type="protein sequence ID" value="KAH7858366.1"/>
    <property type="molecule type" value="Genomic_DNA"/>
</dbReference>
<comment type="caution">
    <text evidence="1">The sequence shown here is derived from an EMBL/GenBank/DDBJ whole genome shotgun (WGS) entry which is preliminary data.</text>
</comment>
<reference evidence="1 2" key="1">
    <citation type="journal article" date="2021" name="Hortic Res">
        <title>High-quality reference genome and annotation aids understanding of berry development for evergreen blueberry (Vaccinium darrowii).</title>
        <authorList>
            <person name="Yu J."/>
            <person name="Hulse-Kemp A.M."/>
            <person name="Babiker E."/>
            <person name="Staton M."/>
        </authorList>
    </citation>
    <scope>NUCLEOTIDE SEQUENCE [LARGE SCALE GENOMIC DNA]</scope>
    <source>
        <strain evidence="2">cv. NJ 8807/NJ 8810</strain>
        <tissue evidence="1">Young leaf</tissue>
    </source>
</reference>
<dbReference type="Proteomes" id="UP000828048">
    <property type="component" value="Chromosome 3"/>
</dbReference>
<accession>A0ACB7YY38</accession>
<evidence type="ECO:0000313" key="2">
    <source>
        <dbReference type="Proteomes" id="UP000828048"/>
    </source>
</evidence>
<gene>
    <name evidence="1" type="ORF">Vadar_023032</name>
</gene>
<evidence type="ECO:0000313" key="1">
    <source>
        <dbReference type="EMBL" id="KAH7858366.1"/>
    </source>
</evidence>
<name>A0ACB7YY38_9ERIC</name>
<organism evidence="1 2">
    <name type="scientific">Vaccinium darrowii</name>
    <dbReference type="NCBI Taxonomy" id="229202"/>
    <lineage>
        <taxon>Eukaryota</taxon>
        <taxon>Viridiplantae</taxon>
        <taxon>Streptophyta</taxon>
        <taxon>Embryophyta</taxon>
        <taxon>Tracheophyta</taxon>
        <taxon>Spermatophyta</taxon>
        <taxon>Magnoliopsida</taxon>
        <taxon>eudicotyledons</taxon>
        <taxon>Gunneridae</taxon>
        <taxon>Pentapetalae</taxon>
        <taxon>asterids</taxon>
        <taxon>Ericales</taxon>
        <taxon>Ericaceae</taxon>
        <taxon>Vaccinioideae</taxon>
        <taxon>Vaccinieae</taxon>
        <taxon>Vaccinium</taxon>
    </lineage>
</organism>
<protein>
    <submittedName>
        <fullName evidence="1">Uncharacterized protein</fullName>
    </submittedName>
</protein>
<sequence>MNIMVMANFNFCFTFASAGWEGYMHDYHIFKDIVRVPKKDDYPHPKPSKYYLVDVGYPNKPGYLAPYKEDRYHLKDFKHERHRVARNDEEFFNKIEDYVFEDLPDVDPSFAEAVDKYGRD</sequence>